<dbReference type="Proteomes" id="UP000478837">
    <property type="component" value="Unassembled WGS sequence"/>
</dbReference>
<evidence type="ECO:0000313" key="1">
    <source>
        <dbReference type="EMBL" id="NDW20056.1"/>
    </source>
</evidence>
<dbReference type="EMBL" id="JAAAWP010000001">
    <property type="protein sequence ID" value="NDW20056.1"/>
    <property type="molecule type" value="Genomic_DNA"/>
</dbReference>
<dbReference type="Gene3D" id="3.40.30.10">
    <property type="entry name" value="Glutaredoxin"/>
    <property type="match status" value="1"/>
</dbReference>
<dbReference type="InterPro" id="IPR036249">
    <property type="entry name" value="Thioredoxin-like_sf"/>
</dbReference>
<keyword evidence="2" id="KW-1185">Reference proteome</keyword>
<dbReference type="InterPro" id="IPR008554">
    <property type="entry name" value="Glutaredoxin-like"/>
</dbReference>
<evidence type="ECO:0000313" key="2">
    <source>
        <dbReference type="Proteomes" id="UP000478837"/>
    </source>
</evidence>
<proteinExistence type="predicted"/>
<comment type="caution">
    <text evidence="1">The sequence shown here is derived from an EMBL/GenBank/DDBJ whole genome shotgun (WGS) entry which is preliminary data.</text>
</comment>
<organism evidence="1 2">
    <name type="scientific">Alteromonas hispanica</name>
    <dbReference type="NCBI Taxonomy" id="315421"/>
    <lineage>
        <taxon>Bacteria</taxon>
        <taxon>Pseudomonadati</taxon>
        <taxon>Pseudomonadota</taxon>
        <taxon>Gammaproteobacteria</taxon>
        <taxon>Alteromonadales</taxon>
        <taxon>Alteromonadaceae</taxon>
        <taxon>Alteromonas/Salinimonas group</taxon>
        <taxon>Alteromonas</taxon>
    </lineage>
</organism>
<dbReference type="AlphaFoldDB" id="A0A6L9MPK2"/>
<dbReference type="SUPFAM" id="SSF52833">
    <property type="entry name" value="Thioredoxin-like"/>
    <property type="match status" value="1"/>
</dbReference>
<dbReference type="Pfam" id="PF05768">
    <property type="entry name" value="Glrx-like"/>
    <property type="match status" value="1"/>
</dbReference>
<reference evidence="1 2" key="1">
    <citation type="submission" date="2020-01" db="EMBL/GenBank/DDBJ databases">
        <title>Genomes of bacteria type strains.</title>
        <authorList>
            <person name="Chen J."/>
            <person name="Zhu S."/>
            <person name="Yang J."/>
        </authorList>
    </citation>
    <scope>NUCLEOTIDE SEQUENCE [LARGE SCALE GENOMIC DNA]</scope>
    <source>
        <strain evidence="1 2">LMG 22958</strain>
    </source>
</reference>
<gene>
    <name evidence="1" type="ORF">GTW09_00740</name>
</gene>
<sequence>MKIFFYTGPQCSLCDLADVELQNASSFSELNVEKLNIRDSTDLYHLYGARIPVLKREDNGKELGWPFTTADVEAFLQ</sequence>
<name>A0A6L9MPK2_9ALTE</name>
<accession>A0A6L9MPK2</accession>
<dbReference type="RefSeq" id="WP_071978906.1">
    <property type="nucleotide sequence ID" value="NZ_JAAAWP010000001.1"/>
</dbReference>
<protein>
    <submittedName>
        <fullName evidence="1">Glutaredoxin family protein</fullName>
    </submittedName>
</protein>